<proteinExistence type="predicted"/>
<dbReference type="EMBL" id="AMZH03001198">
    <property type="protein sequence ID" value="RRT80224.1"/>
    <property type="molecule type" value="Genomic_DNA"/>
</dbReference>
<dbReference type="Proteomes" id="UP000287651">
    <property type="component" value="Unassembled WGS sequence"/>
</dbReference>
<name>A0A427AVC7_ENSVE</name>
<evidence type="ECO:0000313" key="2">
    <source>
        <dbReference type="Proteomes" id="UP000287651"/>
    </source>
</evidence>
<gene>
    <name evidence="1" type="ORF">B296_00008336</name>
</gene>
<protein>
    <submittedName>
        <fullName evidence="1">Uncharacterized protein</fullName>
    </submittedName>
</protein>
<organism evidence="1 2">
    <name type="scientific">Ensete ventricosum</name>
    <name type="common">Abyssinian banana</name>
    <name type="synonym">Musa ensete</name>
    <dbReference type="NCBI Taxonomy" id="4639"/>
    <lineage>
        <taxon>Eukaryota</taxon>
        <taxon>Viridiplantae</taxon>
        <taxon>Streptophyta</taxon>
        <taxon>Embryophyta</taxon>
        <taxon>Tracheophyta</taxon>
        <taxon>Spermatophyta</taxon>
        <taxon>Magnoliopsida</taxon>
        <taxon>Liliopsida</taxon>
        <taxon>Zingiberales</taxon>
        <taxon>Musaceae</taxon>
        <taxon>Ensete</taxon>
    </lineage>
</organism>
<accession>A0A427AVC7</accession>
<comment type="caution">
    <text evidence="1">The sequence shown here is derived from an EMBL/GenBank/DDBJ whole genome shotgun (WGS) entry which is preliminary data.</text>
</comment>
<reference evidence="1 2" key="1">
    <citation type="journal article" date="2014" name="Agronomy (Basel)">
        <title>A Draft Genome Sequence for Ensete ventricosum, the Drought-Tolerant Tree Against Hunger.</title>
        <authorList>
            <person name="Harrison J."/>
            <person name="Moore K.A."/>
            <person name="Paszkiewicz K."/>
            <person name="Jones T."/>
            <person name="Grant M."/>
            <person name="Ambacheew D."/>
            <person name="Muzemil S."/>
            <person name="Studholme D.J."/>
        </authorList>
    </citation>
    <scope>NUCLEOTIDE SEQUENCE [LARGE SCALE GENOMIC DNA]</scope>
</reference>
<evidence type="ECO:0000313" key="1">
    <source>
        <dbReference type="EMBL" id="RRT80224.1"/>
    </source>
</evidence>
<sequence length="66" mass="7048">MGEGRTLATRVACIGDQVVYKGSRPRPGPLQGRPGCLQGQPPLSRAACRGGVHEHDTRPRVVVFVV</sequence>
<dbReference type="AlphaFoldDB" id="A0A427AVC7"/>